<sequence length="89" mass="10223">MNTQTDYEISKVRLLMNSTNQVIGELILFEESPNDQEMVLLKLTFDGNKMISQSENYFTALQSLRRDLEERNTQILCNGAAINVYPSTM</sequence>
<keyword evidence="2" id="KW-1185">Reference proteome</keyword>
<name>A0A3G9JMV4_9BACL</name>
<dbReference type="Proteomes" id="UP000275368">
    <property type="component" value="Chromosome"/>
</dbReference>
<dbReference type="EMBL" id="AP019308">
    <property type="protein sequence ID" value="BBH24369.1"/>
    <property type="molecule type" value="Genomic_DNA"/>
</dbReference>
<reference evidence="1 2" key="1">
    <citation type="submission" date="2018-11" db="EMBL/GenBank/DDBJ databases">
        <title>Complete genome sequence of Paenibacillus baekrokdamisoli strain KCTC 33723.</title>
        <authorList>
            <person name="Kang S.W."/>
            <person name="Lee K.C."/>
            <person name="Kim K.K."/>
            <person name="Kim J.S."/>
            <person name="Kim D.S."/>
            <person name="Ko S.H."/>
            <person name="Yang S.H."/>
            <person name="Lee J.S."/>
        </authorList>
    </citation>
    <scope>NUCLEOTIDE SEQUENCE [LARGE SCALE GENOMIC DNA]</scope>
    <source>
        <strain evidence="1 2">KCTC 33723</strain>
    </source>
</reference>
<organism evidence="1 2">
    <name type="scientific">Paenibacillus baekrokdamisoli</name>
    <dbReference type="NCBI Taxonomy" id="1712516"/>
    <lineage>
        <taxon>Bacteria</taxon>
        <taxon>Bacillati</taxon>
        <taxon>Bacillota</taxon>
        <taxon>Bacilli</taxon>
        <taxon>Bacillales</taxon>
        <taxon>Paenibacillaceae</taxon>
        <taxon>Paenibacillus</taxon>
    </lineage>
</organism>
<accession>A0A3G9JMV4</accession>
<dbReference type="KEGG" id="pbk:Back11_57140"/>
<gene>
    <name evidence="1" type="ORF">Back11_57140</name>
</gene>
<dbReference type="AlphaFoldDB" id="A0A3G9JMV4"/>
<evidence type="ECO:0000313" key="1">
    <source>
        <dbReference type="EMBL" id="BBH24369.1"/>
    </source>
</evidence>
<dbReference type="RefSeq" id="WP_164522602.1">
    <property type="nucleotide sequence ID" value="NZ_AP019308.1"/>
</dbReference>
<protein>
    <submittedName>
        <fullName evidence="1">Uncharacterized protein</fullName>
    </submittedName>
</protein>
<proteinExistence type="predicted"/>
<evidence type="ECO:0000313" key="2">
    <source>
        <dbReference type="Proteomes" id="UP000275368"/>
    </source>
</evidence>